<reference evidence="1 2" key="1">
    <citation type="journal article" date="2020" name="Genome Biol. Evol.">
        <title>Comparative genomics of Sclerotiniaceae.</title>
        <authorList>
            <person name="Valero Jimenez C.A."/>
            <person name="Steentjes M."/>
            <person name="Scholten O.E."/>
            <person name="Van Kan J.A.L."/>
        </authorList>
    </citation>
    <scope>NUCLEOTIDE SEQUENCE [LARGE SCALE GENOMIC DNA]</scope>
    <source>
        <strain evidence="1 2">B1</strain>
    </source>
</reference>
<organism evidence="1 2">
    <name type="scientific">Botrytis deweyae</name>
    <dbReference type="NCBI Taxonomy" id="2478750"/>
    <lineage>
        <taxon>Eukaryota</taxon>
        <taxon>Fungi</taxon>
        <taxon>Dikarya</taxon>
        <taxon>Ascomycota</taxon>
        <taxon>Pezizomycotina</taxon>
        <taxon>Leotiomycetes</taxon>
        <taxon>Helotiales</taxon>
        <taxon>Sclerotiniaceae</taxon>
        <taxon>Botrytis</taxon>
    </lineage>
</organism>
<protein>
    <submittedName>
        <fullName evidence="1">Uncharacterized protein</fullName>
    </submittedName>
</protein>
<evidence type="ECO:0000313" key="2">
    <source>
        <dbReference type="Proteomes" id="UP000783213"/>
    </source>
</evidence>
<dbReference type="GeneID" id="62235784"/>
<gene>
    <name evidence="1" type="ORF">EAE98_009013</name>
</gene>
<sequence>MSDLFRVSGDCQANERYGLYRYTSSLKKFRIESDAPDLIRIERAFVLATNPSSFRVRESVLEPYFLSNTTVAIEEYLPGYGSIGCARF</sequence>
<comment type="caution">
    <text evidence="1">The sequence shown here is derived from an EMBL/GenBank/DDBJ whole genome shotgun (WGS) entry which is preliminary data.</text>
</comment>
<keyword evidence="2" id="KW-1185">Reference proteome</keyword>
<dbReference type="RefSeq" id="XP_038807004.1">
    <property type="nucleotide sequence ID" value="XM_038956634.1"/>
</dbReference>
<dbReference type="EMBL" id="RCSX01000025">
    <property type="protein sequence ID" value="KAF7920320.1"/>
    <property type="molecule type" value="Genomic_DNA"/>
</dbReference>
<name>A0ABQ7ID47_9HELO</name>
<dbReference type="Proteomes" id="UP000783213">
    <property type="component" value="Unassembled WGS sequence"/>
</dbReference>
<accession>A0ABQ7ID47</accession>
<evidence type="ECO:0000313" key="1">
    <source>
        <dbReference type="EMBL" id="KAF7920320.1"/>
    </source>
</evidence>
<proteinExistence type="predicted"/>